<dbReference type="EMBL" id="KB202283">
    <property type="protein sequence ID" value="ESO91251.1"/>
    <property type="molecule type" value="Genomic_DNA"/>
</dbReference>
<proteinExistence type="predicted"/>
<name>V4AD43_LOTGI</name>
<dbReference type="CTD" id="20247771"/>
<dbReference type="Proteomes" id="UP000030746">
    <property type="component" value="Unassembled WGS sequence"/>
</dbReference>
<dbReference type="RefSeq" id="XP_009057952.1">
    <property type="nucleotide sequence ID" value="XM_009059704.1"/>
</dbReference>
<dbReference type="AlphaFoldDB" id="V4AD43"/>
<feature type="signal peptide" evidence="1">
    <location>
        <begin position="1"/>
        <end position="18"/>
    </location>
</feature>
<dbReference type="GeneID" id="20247771"/>
<evidence type="ECO:0008006" key="4">
    <source>
        <dbReference type="Google" id="ProtNLM"/>
    </source>
</evidence>
<dbReference type="HOGENOM" id="CLU_1888117_0_0_1"/>
<evidence type="ECO:0000256" key="1">
    <source>
        <dbReference type="SAM" id="SignalP"/>
    </source>
</evidence>
<keyword evidence="3" id="KW-1185">Reference proteome</keyword>
<keyword evidence="1" id="KW-0732">Signal</keyword>
<dbReference type="OMA" id="RSASKCY"/>
<dbReference type="OrthoDB" id="6106790at2759"/>
<reference evidence="2 3" key="1">
    <citation type="journal article" date="2013" name="Nature">
        <title>Insights into bilaterian evolution from three spiralian genomes.</title>
        <authorList>
            <person name="Simakov O."/>
            <person name="Marletaz F."/>
            <person name="Cho S.J."/>
            <person name="Edsinger-Gonzales E."/>
            <person name="Havlak P."/>
            <person name="Hellsten U."/>
            <person name="Kuo D.H."/>
            <person name="Larsson T."/>
            <person name="Lv J."/>
            <person name="Arendt D."/>
            <person name="Savage R."/>
            <person name="Osoegawa K."/>
            <person name="de Jong P."/>
            <person name="Grimwood J."/>
            <person name="Chapman J.A."/>
            <person name="Shapiro H."/>
            <person name="Aerts A."/>
            <person name="Otillar R.P."/>
            <person name="Terry A.Y."/>
            <person name="Boore J.L."/>
            <person name="Grigoriev I.V."/>
            <person name="Lindberg D.R."/>
            <person name="Seaver E.C."/>
            <person name="Weisblat D.A."/>
            <person name="Putnam N.H."/>
            <person name="Rokhsar D.S."/>
        </authorList>
    </citation>
    <scope>NUCLEOTIDE SEQUENCE [LARGE SCALE GENOMIC DNA]</scope>
</reference>
<organism evidence="2 3">
    <name type="scientific">Lottia gigantea</name>
    <name type="common">Giant owl limpet</name>
    <dbReference type="NCBI Taxonomy" id="225164"/>
    <lineage>
        <taxon>Eukaryota</taxon>
        <taxon>Metazoa</taxon>
        <taxon>Spiralia</taxon>
        <taxon>Lophotrochozoa</taxon>
        <taxon>Mollusca</taxon>
        <taxon>Gastropoda</taxon>
        <taxon>Patellogastropoda</taxon>
        <taxon>Lottioidea</taxon>
        <taxon>Lottiidae</taxon>
        <taxon>Lottia</taxon>
    </lineage>
</organism>
<gene>
    <name evidence="2" type="ORF">LOTGIDRAFT_228750</name>
</gene>
<feature type="chain" id="PRO_5004716761" description="BRICHOS domain-containing protein" evidence="1">
    <location>
        <begin position="19"/>
        <end position="151"/>
    </location>
</feature>
<accession>V4AD43</accession>
<protein>
    <recommendedName>
        <fullName evidence="4">BRICHOS domain-containing protein</fullName>
    </recommendedName>
</protein>
<evidence type="ECO:0000313" key="2">
    <source>
        <dbReference type="EMBL" id="ESO91251.1"/>
    </source>
</evidence>
<evidence type="ECO:0000313" key="3">
    <source>
        <dbReference type="Proteomes" id="UP000030746"/>
    </source>
</evidence>
<sequence length="151" mass="17029">MRGLIALTLIACASIINGKQEAQIFRWPYWNRNEKDNHGGYTFEYHDRHHLLIVRDNSFCYLIDAKPDVVKSYNDAATRASVEDDIISHIKANQDMHQINHFDALLKYHDPLQAAECVKHSIVELSYSLGTIATSVPQTSMPETTTAGATV</sequence>
<dbReference type="KEGG" id="lgi:LOTGIDRAFT_228750"/>